<dbReference type="SUPFAM" id="SSF48371">
    <property type="entry name" value="ARM repeat"/>
    <property type="match status" value="1"/>
</dbReference>
<feature type="compositionally biased region" description="Basic and acidic residues" evidence="1">
    <location>
        <begin position="173"/>
        <end position="182"/>
    </location>
</feature>
<evidence type="ECO:0000313" key="3">
    <source>
        <dbReference type="Proteomes" id="UP000232323"/>
    </source>
</evidence>
<proteinExistence type="predicted"/>
<dbReference type="InterPro" id="IPR016024">
    <property type="entry name" value="ARM-type_fold"/>
</dbReference>
<reference evidence="2 3" key="1">
    <citation type="submission" date="2017-08" db="EMBL/GenBank/DDBJ databases">
        <title>Acidophilic green algal genome provides insights into adaptation to an acidic environment.</title>
        <authorList>
            <person name="Hirooka S."/>
            <person name="Hirose Y."/>
            <person name="Kanesaki Y."/>
            <person name="Higuchi S."/>
            <person name="Fujiwara T."/>
            <person name="Onuma R."/>
            <person name="Era A."/>
            <person name="Ohbayashi R."/>
            <person name="Uzuka A."/>
            <person name="Nozaki H."/>
            <person name="Yoshikawa H."/>
            <person name="Miyagishima S.Y."/>
        </authorList>
    </citation>
    <scope>NUCLEOTIDE SEQUENCE [LARGE SCALE GENOMIC DNA]</scope>
    <source>
        <strain evidence="2 3">NIES-2499</strain>
    </source>
</reference>
<dbReference type="GO" id="GO:0044782">
    <property type="term" value="P:cilium organization"/>
    <property type="evidence" value="ECO:0007669"/>
    <property type="project" value="TreeGrafter"/>
</dbReference>
<dbReference type="InterPro" id="IPR038905">
    <property type="entry name" value="ARMC2"/>
</dbReference>
<dbReference type="Proteomes" id="UP000232323">
    <property type="component" value="Unassembled WGS sequence"/>
</dbReference>
<dbReference type="AlphaFoldDB" id="A0A250X4L9"/>
<dbReference type="PANTHER" id="PTHR21356">
    <property type="entry name" value="ARMADILLO REPEAT CONTAINING 2"/>
    <property type="match status" value="1"/>
</dbReference>
<dbReference type="PANTHER" id="PTHR21356:SF1">
    <property type="entry name" value="ARMADILLO REPEAT-CONTAINING PROTEIN 2"/>
    <property type="match status" value="1"/>
</dbReference>
<dbReference type="InterPro" id="IPR011989">
    <property type="entry name" value="ARM-like"/>
</dbReference>
<organism evidence="2 3">
    <name type="scientific">Chlamydomonas eustigma</name>
    <dbReference type="NCBI Taxonomy" id="1157962"/>
    <lineage>
        <taxon>Eukaryota</taxon>
        <taxon>Viridiplantae</taxon>
        <taxon>Chlorophyta</taxon>
        <taxon>core chlorophytes</taxon>
        <taxon>Chlorophyceae</taxon>
        <taxon>CS clade</taxon>
        <taxon>Chlamydomonadales</taxon>
        <taxon>Chlamydomonadaceae</taxon>
        <taxon>Chlamydomonas</taxon>
    </lineage>
</organism>
<dbReference type="OrthoDB" id="247006at2759"/>
<feature type="region of interest" description="Disordered" evidence="1">
    <location>
        <begin position="250"/>
        <end position="301"/>
    </location>
</feature>
<accession>A0A250X4L9</accession>
<sequence length="1000" mass="108043">MPPRGDRDADERDDLLSHLKPNAPVSVVRAAKASLKEPSRPFTPVDRHLFNTNDYAQNRLSTAHGLPTSKNFYEHNPKLSVPRMADPYSSPRTDSYGKSILDNSRSMERSSSSMFDPNQDSITHGLMRSSSRGPTAAETVAALKASLATEGKPLQWPAVQTLRLSDEDGAEILDPRRNDDLPTRPTTSRGRPSSALVNEQMSVSDRFDVPPPSVLHAGGAEVLDMNQTGSDGSSTDDEEYRHMYNYSTPRPAEELSQAPLQQDQVPGTRSEPPGTAFISLRSSSGRPAPPADTTPVDPGDPLAAWRQAVEVALARMASSTSAFASATGPAQRDALTELIKNTSELGSQVEFMRKQPNSSRWLNVACLTFRDASSGQPFSIREAISEHVFRLMDSTNAELLIKGCGIVLRVVKSRLPLLQASKLLYRLSKDTANDALFRKEKLLEPIIRTVSVMVASSSSTSGPSSMHEPLVYLNGCLKNVSNDTSNQKALVKLGALHVMAGLLKQMSTQISAIVLKTEGGQASVGVESASPESSSSDLALQVTVQATGILRNLAVSPSHAEAFVTSSVIQALRTVAQTLAPPSASTSYSSSTASISDASKTAAGRQQPSNKSSSFASSAEEVILNVARILSKLSLHDACQAAFEGDLEYVQVLTNLLRGYSDQRAILLRITFVLGNLTTSSDGYRKQIADVGGAVDMIVSILHQYAQSDQTSVQQHQQSQGVGQRSERALRSASKEDCVVKLLRLVANLAIHQDVGPQLAGQVPILEALQLLLGQYSYIEADELVLNCVCALTNLSFYHGVDNKVLSADPSTLLSHVTPLLLCDNDEAMVEAARAYGNFSRVPAARVYMQEARVLEAMLLLLDHSNYELLYSICGTLINFTIDSGRKSVLVSMGGVARLVEVLERVVTSAEITELEVAILTVVFKALYNVCADDAQPGIALSERPAVSEEEIMNIEAIVEHIRSSEDFNDHEELSQLSEKLVGQLGLISRKLDALNLEPL</sequence>
<name>A0A250X4L9_9CHLO</name>
<evidence type="ECO:0008006" key="4">
    <source>
        <dbReference type="Google" id="ProtNLM"/>
    </source>
</evidence>
<dbReference type="Gene3D" id="1.25.10.10">
    <property type="entry name" value="Leucine-rich Repeat Variant"/>
    <property type="match status" value="3"/>
</dbReference>
<feature type="compositionally biased region" description="Basic and acidic residues" evidence="1">
    <location>
        <begin position="1"/>
        <end position="17"/>
    </location>
</feature>
<feature type="compositionally biased region" description="Polar residues" evidence="1">
    <location>
        <begin position="258"/>
        <end position="267"/>
    </location>
</feature>
<gene>
    <name evidence="2" type="ORF">CEUSTIGMA_g5465.t1</name>
</gene>
<evidence type="ECO:0000313" key="2">
    <source>
        <dbReference type="EMBL" id="GAX78023.1"/>
    </source>
</evidence>
<feature type="region of interest" description="Disordered" evidence="1">
    <location>
        <begin position="1"/>
        <end position="21"/>
    </location>
</feature>
<protein>
    <recommendedName>
        <fullName evidence="4">Armadillo repeat-containing domain-containing protein</fullName>
    </recommendedName>
</protein>
<dbReference type="STRING" id="1157962.A0A250X4L9"/>
<dbReference type="InterPro" id="IPR000225">
    <property type="entry name" value="Armadillo"/>
</dbReference>
<comment type="caution">
    <text evidence="2">The sequence shown here is derived from an EMBL/GenBank/DDBJ whole genome shotgun (WGS) entry which is preliminary data.</text>
</comment>
<dbReference type="EMBL" id="BEGY01000029">
    <property type="protein sequence ID" value="GAX78023.1"/>
    <property type="molecule type" value="Genomic_DNA"/>
</dbReference>
<dbReference type="SMART" id="SM00185">
    <property type="entry name" value="ARM"/>
    <property type="match status" value="4"/>
</dbReference>
<keyword evidence="3" id="KW-1185">Reference proteome</keyword>
<feature type="region of interest" description="Disordered" evidence="1">
    <location>
        <begin position="167"/>
        <end position="238"/>
    </location>
</feature>
<feature type="compositionally biased region" description="Polar residues" evidence="1">
    <location>
        <begin position="184"/>
        <end position="203"/>
    </location>
</feature>
<evidence type="ECO:0000256" key="1">
    <source>
        <dbReference type="SAM" id="MobiDB-lite"/>
    </source>
</evidence>